<dbReference type="RefSeq" id="WP_268041751.1">
    <property type="nucleotide sequence ID" value="NZ_JAPQER010000007.1"/>
</dbReference>
<gene>
    <name evidence="1" type="ORF">OW763_13925</name>
</gene>
<reference evidence="1" key="1">
    <citation type="submission" date="2022-12" db="EMBL/GenBank/DDBJ databases">
        <authorList>
            <person name="Wang J."/>
        </authorList>
    </citation>
    <scope>NUCLEOTIDE SEQUENCE</scope>
    <source>
        <strain evidence="1">HY-45-18</strain>
    </source>
</reference>
<protein>
    <submittedName>
        <fullName evidence="1">Uncharacterized protein</fullName>
    </submittedName>
</protein>
<dbReference type="EMBL" id="JAPQER010000007">
    <property type="protein sequence ID" value="MCY6485428.1"/>
    <property type="molecule type" value="Genomic_DNA"/>
</dbReference>
<keyword evidence="2" id="KW-1185">Reference proteome</keyword>
<name>A0ABT4D2F6_9CLOT</name>
<organism evidence="1 2">
    <name type="scientific">Clostridium aestuarii</name>
    <dbReference type="NCBI Taxonomy" id="338193"/>
    <lineage>
        <taxon>Bacteria</taxon>
        <taxon>Bacillati</taxon>
        <taxon>Bacillota</taxon>
        <taxon>Clostridia</taxon>
        <taxon>Eubacteriales</taxon>
        <taxon>Clostridiaceae</taxon>
        <taxon>Clostridium</taxon>
    </lineage>
</organism>
<proteinExistence type="predicted"/>
<evidence type="ECO:0000313" key="1">
    <source>
        <dbReference type="EMBL" id="MCY6485428.1"/>
    </source>
</evidence>
<sequence length="67" mass="7668">MWNGKLIYYVDVLGIEIKKHKKDKLILKMECNNKINIEILVSEEQKKVIMNIETLVASSFGKSPGGF</sequence>
<dbReference type="Proteomes" id="UP001078443">
    <property type="component" value="Unassembled WGS sequence"/>
</dbReference>
<accession>A0ABT4D2F6</accession>
<evidence type="ECO:0000313" key="2">
    <source>
        <dbReference type="Proteomes" id="UP001078443"/>
    </source>
</evidence>
<comment type="caution">
    <text evidence="1">The sequence shown here is derived from an EMBL/GenBank/DDBJ whole genome shotgun (WGS) entry which is preliminary data.</text>
</comment>